<evidence type="ECO:0000256" key="1">
    <source>
        <dbReference type="SAM" id="MobiDB-lite"/>
    </source>
</evidence>
<reference evidence="2" key="1">
    <citation type="submission" date="2018-01" db="EMBL/GenBank/DDBJ databases">
        <title>An insight into the sialome of Amazonian anophelines.</title>
        <authorList>
            <person name="Ribeiro J.M."/>
            <person name="Scarpassa V."/>
            <person name="Calvo E."/>
        </authorList>
    </citation>
    <scope>NUCLEOTIDE SEQUENCE</scope>
    <source>
        <tissue evidence="2">Salivary glands</tissue>
    </source>
</reference>
<feature type="compositionally biased region" description="Polar residues" evidence="1">
    <location>
        <begin position="55"/>
        <end position="64"/>
    </location>
</feature>
<feature type="compositionally biased region" description="Polar residues" evidence="1">
    <location>
        <begin position="28"/>
        <end position="41"/>
    </location>
</feature>
<sequence length="101" mass="11254">METSSPSLAVARDGFFVFAVFALRSTRSQPNQPAMTPTDRNSAVGYRSHLHARTETSPDTAQSTVSGRSVRAWFCIEVAFTEEPYAPRALTKPQLLFVLYR</sequence>
<dbReference type="EMBL" id="GGFK01015197">
    <property type="protein sequence ID" value="MBW48518.1"/>
    <property type="molecule type" value="Transcribed_RNA"/>
</dbReference>
<protein>
    <submittedName>
        <fullName evidence="2">Putative secreted protein</fullName>
    </submittedName>
</protein>
<proteinExistence type="predicted"/>
<accession>A0A2M4B6S6</accession>
<evidence type="ECO:0000313" key="2">
    <source>
        <dbReference type="EMBL" id="MBW48518.1"/>
    </source>
</evidence>
<organism evidence="2">
    <name type="scientific">Anopheles triannulatus</name>
    <dbReference type="NCBI Taxonomy" id="58253"/>
    <lineage>
        <taxon>Eukaryota</taxon>
        <taxon>Metazoa</taxon>
        <taxon>Ecdysozoa</taxon>
        <taxon>Arthropoda</taxon>
        <taxon>Hexapoda</taxon>
        <taxon>Insecta</taxon>
        <taxon>Pterygota</taxon>
        <taxon>Neoptera</taxon>
        <taxon>Endopterygota</taxon>
        <taxon>Diptera</taxon>
        <taxon>Nematocera</taxon>
        <taxon>Culicoidea</taxon>
        <taxon>Culicidae</taxon>
        <taxon>Anophelinae</taxon>
        <taxon>Anopheles</taxon>
    </lineage>
</organism>
<name>A0A2M4B6S6_9DIPT</name>
<dbReference type="AlphaFoldDB" id="A0A2M4B6S6"/>
<feature type="region of interest" description="Disordered" evidence="1">
    <location>
        <begin position="28"/>
        <end position="64"/>
    </location>
</feature>